<reference evidence="1 2" key="1">
    <citation type="submission" date="2024-04" db="EMBL/GenBank/DDBJ databases">
        <authorList>
            <person name="Rising A."/>
            <person name="Reimegard J."/>
            <person name="Sonavane S."/>
            <person name="Akerstrom W."/>
            <person name="Nylinder S."/>
            <person name="Hedman E."/>
            <person name="Kallberg Y."/>
        </authorList>
    </citation>
    <scope>NUCLEOTIDE SEQUENCE [LARGE SCALE GENOMIC DNA]</scope>
</reference>
<protein>
    <submittedName>
        <fullName evidence="1">Uncharacterized protein</fullName>
    </submittedName>
</protein>
<feature type="non-terminal residue" evidence="1">
    <location>
        <position position="50"/>
    </location>
</feature>
<accession>A0AAV2ASA7</accession>
<sequence>MYTEVVEDTRAEKRKNDYFFPEINGELLVNINISFNSDGFVYKNVIKFCH</sequence>
<evidence type="ECO:0000313" key="1">
    <source>
        <dbReference type="EMBL" id="CAL1286610.1"/>
    </source>
</evidence>
<gene>
    <name evidence="1" type="ORF">LARSCL_LOCUS14349</name>
</gene>
<organism evidence="1 2">
    <name type="scientific">Larinioides sclopetarius</name>
    <dbReference type="NCBI Taxonomy" id="280406"/>
    <lineage>
        <taxon>Eukaryota</taxon>
        <taxon>Metazoa</taxon>
        <taxon>Ecdysozoa</taxon>
        <taxon>Arthropoda</taxon>
        <taxon>Chelicerata</taxon>
        <taxon>Arachnida</taxon>
        <taxon>Araneae</taxon>
        <taxon>Araneomorphae</taxon>
        <taxon>Entelegynae</taxon>
        <taxon>Araneoidea</taxon>
        <taxon>Araneidae</taxon>
        <taxon>Larinioides</taxon>
    </lineage>
</organism>
<name>A0AAV2ASA7_9ARAC</name>
<keyword evidence="2" id="KW-1185">Reference proteome</keyword>
<dbReference type="AlphaFoldDB" id="A0AAV2ASA7"/>
<evidence type="ECO:0000313" key="2">
    <source>
        <dbReference type="Proteomes" id="UP001497382"/>
    </source>
</evidence>
<dbReference type="EMBL" id="CAXIEN010000206">
    <property type="protein sequence ID" value="CAL1286610.1"/>
    <property type="molecule type" value="Genomic_DNA"/>
</dbReference>
<comment type="caution">
    <text evidence="1">The sequence shown here is derived from an EMBL/GenBank/DDBJ whole genome shotgun (WGS) entry which is preliminary data.</text>
</comment>
<dbReference type="Proteomes" id="UP001497382">
    <property type="component" value="Unassembled WGS sequence"/>
</dbReference>
<proteinExistence type="predicted"/>